<dbReference type="PANTHER" id="PTHR23135:SF18">
    <property type="entry name" value="CYANOPHYCIN SYNTHETASE"/>
    <property type="match status" value="1"/>
</dbReference>
<protein>
    <recommendedName>
        <fullName evidence="6">Cyanophycin synthetase</fullName>
        <ecNumber evidence="5">6.3.2.29</ecNumber>
        <ecNumber evidence="4">6.3.2.30</ecNumber>
    </recommendedName>
    <alternativeName>
        <fullName evidence="10">Cyanophycin synthase</fullName>
    </alternativeName>
</protein>
<dbReference type="EC" id="6.3.2.29" evidence="5"/>
<evidence type="ECO:0000256" key="14">
    <source>
        <dbReference type="SAM" id="MobiDB-lite"/>
    </source>
</evidence>
<dbReference type="InterPro" id="IPR044019">
    <property type="entry name" value="Cyanophycin_syn_N"/>
</dbReference>
<feature type="domain" description="ATP-grasp" evidence="15">
    <location>
        <begin position="218"/>
        <end position="473"/>
    </location>
</feature>
<evidence type="ECO:0000313" key="16">
    <source>
        <dbReference type="EMBL" id="SDO98671.1"/>
    </source>
</evidence>
<comment type="catalytic activity">
    <reaction evidence="12">
        <text>[L-4-(L-arginin-2-N-yl)aspartate](n) + L-aspartate + ATP = [L-4-(L-arginin-2-N-yl)aspartate](n)-L-aspartate + ADP + phosphate + H(+)</text>
        <dbReference type="Rhea" id="RHEA:13277"/>
        <dbReference type="Rhea" id="RHEA-COMP:13728"/>
        <dbReference type="Rhea" id="RHEA-COMP:13733"/>
        <dbReference type="ChEBI" id="CHEBI:15378"/>
        <dbReference type="ChEBI" id="CHEBI:29991"/>
        <dbReference type="ChEBI" id="CHEBI:30616"/>
        <dbReference type="ChEBI" id="CHEBI:43474"/>
        <dbReference type="ChEBI" id="CHEBI:137986"/>
        <dbReference type="ChEBI" id="CHEBI:137990"/>
        <dbReference type="ChEBI" id="CHEBI:456216"/>
        <dbReference type="EC" id="6.3.2.29"/>
    </reaction>
</comment>
<keyword evidence="8 13" id="KW-0547">Nucleotide-binding</keyword>
<evidence type="ECO:0000259" key="15">
    <source>
        <dbReference type="PROSITE" id="PS50975"/>
    </source>
</evidence>
<evidence type="ECO:0000256" key="10">
    <source>
        <dbReference type="ARBA" id="ARBA00031353"/>
    </source>
</evidence>
<dbReference type="NCBIfam" id="TIGR02068">
    <property type="entry name" value="cya_phycin_syn"/>
    <property type="match status" value="1"/>
</dbReference>
<dbReference type="InterPro" id="IPR013815">
    <property type="entry name" value="ATP_grasp_subdomain_1"/>
</dbReference>
<sequence length="936" mass="100618">MESRVYRGGNVWSYSPAIHLVVDLGVLEAYPTDTLDGFTDRLVELLPNLENHTCSRGVKGGFIERLREGTWLGHVSEHVALQLQQEAGHDLRRGKTRAVKGQTGRYNVIYDYLDEAVGLAAGTLAVRLVNHLVQAEEGFDFSEELDLFLRRAQRTAFGPSTGAILEEAVSRDIPYIRLNSASLVQLGQGVHAQRIRATMTSKTGALAVDIASDKDMTTRLLGSAGLPVPKQETVRTADGAVAAAKRIGYPVVVKPLDGNHGRGVCLDLTDEDAVRDSFVIAEGESRRGYVIVESHITGRDYRCLIVGGRMQAIAERVPAHVIGDGTHTVAELVEITNADPRRGVGHEKVLTRIKVDDAATDLVRDQGFELGDVPPKDQMVKLALTGNMSTGGISVDRTFDAHPDNVEIAEEAARMIGLDVAGIDFICPDIASPVRETGGAICEVNAAPGFRMHTHPTVGEPQFIAKPVVDLLFPPGSPSRVPIVAVTGTNGKTTTSRMIAHIFKGIGHKVGMTSTDGIVIDERLVYKADASGPRSARMVLQNPRVDFAVMEVARGGILREGLGYDRNDVAVVTNVAPDHLGMKGIDTLAQLADVKAVIVEAVPRNGFAVLNADDDLVRKMRRRCSGGIVYFSLQEPGTPIREFIDDHCRRGGRAVVLEKTDRGDMIVIKHGRRSMQLAWTHLLPSTFGGTAKFNVANAMAAAGAAFAAGAGLHEIRQGLRTFTTSYYLSPGRMNLVNVHNVDVFVDYCHNAPAMRVLGEFVDGYAVQKAGQSDLGKISRIGMVSTAGDRRDDDMRELGAVAAKHFDVIVVREDTRLRGRKAGETAALIVEGAKGEIGKEGVRCRQVETVLNEVDAVRHCMARANPGDIVVLCVDQHAEVVAELEQMTQHAQPGAHSGSAAGVGDPDLDPVEMQSEAQQSGDDAAAAEATEVEPATT</sequence>
<dbReference type="Pfam" id="PF18921">
    <property type="entry name" value="Cyanophycin_syn"/>
    <property type="match status" value="1"/>
</dbReference>
<dbReference type="NCBIfam" id="NF010623">
    <property type="entry name" value="PRK14016.1"/>
    <property type="match status" value="1"/>
</dbReference>
<dbReference type="Gene3D" id="3.40.1190.10">
    <property type="entry name" value="Mur-like, catalytic domain"/>
    <property type="match status" value="1"/>
</dbReference>
<dbReference type="EC" id="6.3.2.30" evidence="4"/>
<dbReference type="Pfam" id="PF02875">
    <property type="entry name" value="Mur_ligase_C"/>
    <property type="match status" value="1"/>
</dbReference>
<evidence type="ECO:0000256" key="13">
    <source>
        <dbReference type="PROSITE-ProRule" id="PRU00409"/>
    </source>
</evidence>
<evidence type="ECO:0000313" key="17">
    <source>
        <dbReference type="Proteomes" id="UP000199077"/>
    </source>
</evidence>
<dbReference type="InterPro" id="IPR011810">
    <property type="entry name" value="Cya_phycin_syn"/>
</dbReference>
<reference evidence="17" key="1">
    <citation type="submission" date="2016-10" db="EMBL/GenBank/DDBJ databases">
        <authorList>
            <person name="Varghese N."/>
            <person name="Submissions S."/>
        </authorList>
    </citation>
    <scope>NUCLEOTIDE SEQUENCE [LARGE SCALE GENOMIC DNA]</scope>
    <source>
        <strain evidence="17">DSM 22329</strain>
    </source>
</reference>
<dbReference type="GO" id="GO:0046872">
    <property type="term" value="F:metal ion binding"/>
    <property type="evidence" value="ECO:0007669"/>
    <property type="project" value="InterPro"/>
</dbReference>
<evidence type="ECO:0000256" key="12">
    <source>
        <dbReference type="ARBA" id="ARBA00048425"/>
    </source>
</evidence>
<keyword evidence="7" id="KW-0436">Ligase</keyword>
<dbReference type="RefSeq" id="WP_231961458.1">
    <property type="nucleotide sequence ID" value="NZ_LT629711.1"/>
</dbReference>
<dbReference type="Gene3D" id="3.30.470.20">
    <property type="entry name" value="ATP-grasp fold, B domain"/>
    <property type="match status" value="1"/>
</dbReference>
<dbReference type="Pfam" id="PF08245">
    <property type="entry name" value="Mur_ligase_M"/>
    <property type="match status" value="1"/>
</dbReference>
<accession>A0A1H0P147</accession>
<dbReference type="InterPro" id="IPR011761">
    <property type="entry name" value="ATP-grasp"/>
</dbReference>
<feature type="compositionally biased region" description="Low complexity" evidence="14">
    <location>
        <begin position="923"/>
        <end position="936"/>
    </location>
</feature>
<proteinExistence type="inferred from homology"/>
<dbReference type="PANTHER" id="PTHR23135">
    <property type="entry name" value="MUR LIGASE FAMILY MEMBER"/>
    <property type="match status" value="1"/>
</dbReference>
<dbReference type="AlphaFoldDB" id="A0A1H0P147"/>
<evidence type="ECO:0000256" key="9">
    <source>
        <dbReference type="ARBA" id="ARBA00022840"/>
    </source>
</evidence>
<feature type="region of interest" description="Disordered" evidence="14">
    <location>
        <begin position="886"/>
        <end position="936"/>
    </location>
</feature>
<evidence type="ECO:0000256" key="8">
    <source>
        <dbReference type="ARBA" id="ARBA00022741"/>
    </source>
</evidence>
<keyword evidence="17" id="KW-1185">Reference proteome</keyword>
<evidence type="ECO:0000256" key="11">
    <source>
        <dbReference type="ARBA" id="ARBA00048094"/>
    </source>
</evidence>
<dbReference type="SUPFAM" id="SSF56059">
    <property type="entry name" value="Glutathione synthetase ATP-binding domain-like"/>
    <property type="match status" value="1"/>
</dbReference>
<dbReference type="GO" id="GO:0005524">
    <property type="term" value="F:ATP binding"/>
    <property type="evidence" value="ECO:0007669"/>
    <property type="project" value="UniProtKB-UniRule"/>
</dbReference>
<comment type="catalytic activity">
    <reaction evidence="11">
        <text>[L-4-(L-arginin-2-N-yl)aspartate](n)-L-aspartate + L-arginine + ATP = [L-4-(L-arginin-2-N-yl)aspartate](n+1) + ADP + phosphate + H(+)</text>
        <dbReference type="Rhea" id="RHEA:23888"/>
        <dbReference type="Rhea" id="RHEA-COMP:13732"/>
        <dbReference type="Rhea" id="RHEA-COMP:13733"/>
        <dbReference type="ChEBI" id="CHEBI:15378"/>
        <dbReference type="ChEBI" id="CHEBI:30616"/>
        <dbReference type="ChEBI" id="CHEBI:32682"/>
        <dbReference type="ChEBI" id="CHEBI:43474"/>
        <dbReference type="ChEBI" id="CHEBI:137986"/>
        <dbReference type="ChEBI" id="CHEBI:137990"/>
        <dbReference type="ChEBI" id="CHEBI:456216"/>
        <dbReference type="EC" id="6.3.2.30"/>
    </reaction>
</comment>
<evidence type="ECO:0000256" key="5">
    <source>
        <dbReference type="ARBA" id="ARBA00013005"/>
    </source>
</evidence>
<organism evidence="16 17">
    <name type="scientific">Pedococcus dokdonensis</name>
    <dbReference type="NCBI Taxonomy" id="443156"/>
    <lineage>
        <taxon>Bacteria</taxon>
        <taxon>Bacillati</taxon>
        <taxon>Actinomycetota</taxon>
        <taxon>Actinomycetes</taxon>
        <taxon>Micrococcales</taxon>
        <taxon>Intrasporangiaceae</taxon>
        <taxon>Pedococcus</taxon>
    </lineage>
</organism>
<dbReference type="InterPro" id="IPR036565">
    <property type="entry name" value="Mur-like_cat_sf"/>
</dbReference>
<dbReference type="Proteomes" id="UP000199077">
    <property type="component" value="Chromosome I"/>
</dbReference>
<comment type="subunit">
    <text evidence="3">Homodimer.</text>
</comment>
<dbReference type="GO" id="GO:0071160">
    <property type="term" value="F:cyanophycin synthetase activity (L-aspartate-adding)"/>
    <property type="evidence" value="ECO:0007669"/>
    <property type="project" value="UniProtKB-EC"/>
</dbReference>
<dbReference type="STRING" id="443156.SAMN04489867_1105"/>
<dbReference type="InterPro" id="IPR036615">
    <property type="entry name" value="Mur_ligase_C_dom_sf"/>
</dbReference>
<dbReference type="PROSITE" id="PS50975">
    <property type="entry name" value="ATP_GRASP"/>
    <property type="match status" value="1"/>
</dbReference>
<name>A0A1H0P147_9MICO</name>
<evidence type="ECO:0000256" key="2">
    <source>
        <dbReference type="ARBA" id="ARBA00009060"/>
    </source>
</evidence>
<gene>
    <name evidence="16" type="ORF">SAMN04489867_1105</name>
</gene>
<evidence type="ECO:0000256" key="3">
    <source>
        <dbReference type="ARBA" id="ARBA00011738"/>
    </source>
</evidence>
<comment type="function">
    <text evidence="1">Catalyzes the ATP-dependent polymerization of arginine and aspartate to multi-L-arginyl-poly-L-aspartic acid (cyanophycin; a water-insoluble reserve polymer).</text>
</comment>
<dbReference type="Gene3D" id="3.30.1490.20">
    <property type="entry name" value="ATP-grasp fold, A domain"/>
    <property type="match status" value="1"/>
</dbReference>
<evidence type="ECO:0000256" key="4">
    <source>
        <dbReference type="ARBA" id="ARBA00012968"/>
    </source>
</evidence>
<comment type="similarity">
    <text evidence="2">In the C-terminal section; belongs to the MurCDEF family.</text>
</comment>
<dbReference type="Gene3D" id="3.90.190.20">
    <property type="entry name" value="Mur ligase, C-terminal domain"/>
    <property type="match status" value="1"/>
</dbReference>
<dbReference type="SUPFAM" id="SSF53623">
    <property type="entry name" value="MurD-like peptide ligases, catalytic domain"/>
    <property type="match status" value="1"/>
</dbReference>
<evidence type="ECO:0000256" key="6">
    <source>
        <dbReference type="ARBA" id="ARBA00022036"/>
    </source>
</evidence>
<dbReference type="GO" id="GO:0071161">
    <property type="term" value="F:cyanophycin synthetase activity (L-arginine-adding)"/>
    <property type="evidence" value="ECO:0007669"/>
    <property type="project" value="UniProtKB-EC"/>
</dbReference>
<evidence type="ECO:0000256" key="1">
    <source>
        <dbReference type="ARBA" id="ARBA00003184"/>
    </source>
</evidence>
<dbReference type="SUPFAM" id="SSF53244">
    <property type="entry name" value="MurD-like peptide ligases, peptide-binding domain"/>
    <property type="match status" value="1"/>
</dbReference>
<dbReference type="Pfam" id="PF13549">
    <property type="entry name" value="ATP-grasp_5"/>
    <property type="match status" value="1"/>
</dbReference>
<evidence type="ECO:0000256" key="7">
    <source>
        <dbReference type="ARBA" id="ARBA00022598"/>
    </source>
</evidence>
<dbReference type="EMBL" id="LT629711">
    <property type="protein sequence ID" value="SDO98671.1"/>
    <property type="molecule type" value="Genomic_DNA"/>
</dbReference>
<dbReference type="InterPro" id="IPR013221">
    <property type="entry name" value="Mur_ligase_cen"/>
</dbReference>
<keyword evidence="9 13" id="KW-0067">ATP-binding</keyword>
<dbReference type="InterPro" id="IPR004101">
    <property type="entry name" value="Mur_ligase_C"/>
</dbReference>